<evidence type="ECO:0000313" key="3">
    <source>
        <dbReference type="Proteomes" id="UP000076880"/>
    </source>
</evidence>
<accession>A0ABR5YJ11</accession>
<dbReference type="RefSeq" id="WP_063452322.1">
    <property type="nucleotide sequence ID" value="NZ_LVVA01000024.1"/>
</dbReference>
<feature type="domain" description="T6SS Phospholipase effector Tle1-like catalytic" evidence="1">
    <location>
        <begin position="233"/>
        <end position="319"/>
    </location>
</feature>
<proteinExistence type="predicted"/>
<reference evidence="3" key="1">
    <citation type="submission" date="2016-03" db="EMBL/GenBank/DDBJ databases">
        <title>WGS of SAMN04393274.</title>
        <authorList>
            <person name="Adams M."/>
            <person name="Sutton G."/>
            <person name="Nelson K."/>
            <person name="Thaden J."/>
            <person name="Fowler V."/>
            <person name="Mccorrison J."/>
            <person name="Sanka R."/>
            <person name="Brinkac L."/>
            <person name="Nierman W."/>
        </authorList>
    </citation>
    <scope>NUCLEOTIDE SEQUENCE [LARGE SCALE GENOMIC DNA]</scope>
    <source>
        <strain evidence="3">GN06232</strain>
    </source>
</reference>
<sequence length="560" mass="62607">MTKYQGYDVTDATHETSIRNEWKTIVAKKKPVRGVTLTIGIFFDGTGNNRENTASRLARFNECSAPSQGVNQKDAQSCEDFLKAINEDSLANGSYRGYYSNIYWLNLLYKPNQLLAENQTEAQIKTYVSGIGTEVGKSDSIFGKGLGISILDMYEGVVTKTDEAMEGITRALSEFMAFNKNPDFCIAKIQFDVFGFSRGAAAARHFANRVMEQDPAIASAIAKGLSGDYYDGKPSGEVRFLGIFDTVAAIGGISNFFDINGRSNPGVNLELRPSVAKRVFHITAMNEYRYNFSLNSIQGMWPELALPGAHSDIGGGYNPVGSPLQENENLFLCCPEFEIVSDDTREIDTRVYRNAEKAREMLISLPALKHILPHGKITTKTRSVGVIDNNQRRAGIIQKQVGAAVFFERMAVPNDWANVCLRVMLDAAQEAGVLFEPIRQTNIELQLPSELTLLADKAIAQGKAVRLGQEPQVFTEEERFLIGKYTHCSAHWNIESDRNVWVDPKTGEIFIHRFGPKEDKAFVFAHKPNDHWVRSVWYMDDQQRRNDNASKNDDALEANY</sequence>
<keyword evidence="3" id="KW-1185">Reference proteome</keyword>
<gene>
    <name evidence="2" type="ORF">A3466_21605</name>
</gene>
<dbReference type="Proteomes" id="UP000076880">
    <property type="component" value="Unassembled WGS sequence"/>
</dbReference>
<evidence type="ECO:0000313" key="2">
    <source>
        <dbReference type="EMBL" id="KZR29387.1"/>
    </source>
</evidence>
<name>A0ABR5YJ11_9ENTR</name>
<organism evidence="2 3">
    <name type="scientific">Enterobacter genomosp. S</name>
    <dbReference type="NCBI Taxonomy" id="2364151"/>
    <lineage>
        <taxon>Bacteria</taxon>
        <taxon>Pseudomonadati</taxon>
        <taxon>Pseudomonadota</taxon>
        <taxon>Gammaproteobacteria</taxon>
        <taxon>Enterobacterales</taxon>
        <taxon>Enterobacteriaceae</taxon>
        <taxon>Enterobacter</taxon>
        <taxon>Enterobacter cloacae complex</taxon>
        <taxon>Enterobacter cloacae complex clade S</taxon>
    </lineage>
</organism>
<comment type="caution">
    <text evidence="2">The sequence shown here is derived from an EMBL/GenBank/DDBJ whole genome shotgun (WGS) entry which is preliminary data.</text>
</comment>
<dbReference type="PANTHER" id="PTHR33840:SF1">
    <property type="entry name" value="TLE1 PHOSPHOLIPASE DOMAIN-CONTAINING PROTEIN"/>
    <property type="match status" value="1"/>
</dbReference>
<protein>
    <submittedName>
        <fullName evidence="2">Type VI secretion protein</fullName>
    </submittedName>
</protein>
<dbReference type="Pfam" id="PF09994">
    <property type="entry name" value="T6SS_Tle1-like_cat"/>
    <property type="match status" value="1"/>
</dbReference>
<dbReference type="PANTHER" id="PTHR33840">
    <property type="match status" value="1"/>
</dbReference>
<dbReference type="EMBL" id="LVVA01000024">
    <property type="protein sequence ID" value="KZR29387.1"/>
    <property type="molecule type" value="Genomic_DNA"/>
</dbReference>
<dbReference type="InterPro" id="IPR018712">
    <property type="entry name" value="Tle1-like_cat"/>
</dbReference>
<evidence type="ECO:0000259" key="1">
    <source>
        <dbReference type="Pfam" id="PF09994"/>
    </source>
</evidence>